<dbReference type="PROSITE" id="PS51186">
    <property type="entry name" value="GNAT"/>
    <property type="match status" value="1"/>
</dbReference>
<dbReference type="EMBL" id="JBEPTF010000001">
    <property type="protein sequence ID" value="MET4682462.1"/>
    <property type="molecule type" value="Genomic_DNA"/>
</dbReference>
<dbReference type="Proteomes" id="UP001549313">
    <property type="component" value="Unassembled WGS sequence"/>
</dbReference>
<keyword evidence="3" id="KW-1185">Reference proteome</keyword>
<dbReference type="SUPFAM" id="SSF55729">
    <property type="entry name" value="Acyl-CoA N-acyltransferases (Nat)"/>
    <property type="match status" value="1"/>
</dbReference>
<evidence type="ECO:0000259" key="1">
    <source>
        <dbReference type="PROSITE" id="PS51186"/>
    </source>
</evidence>
<feature type="domain" description="N-acetyltransferase" evidence="1">
    <location>
        <begin position="24"/>
        <end position="179"/>
    </location>
</feature>
<name>A0ABV2R7C3_9CAUL</name>
<sequence length="179" mass="19791">MRTDTPFLQIDTTDEIVTLRTERLTLRPQVLDDFAAYEAFLASDRSAGMGGPFDRRAAWGMFCHDLAIWRFFGHGALMMVLTETGECIGQVGVNHGPLFHEKELGWLLYEGHEGKGYATEAAAALRDWVCRTLKPPSLVSYVAPGNTASSAVALRLGGVLDPSAPREDPDDLVYRYQVE</sequence>
<accession>A0ABV2R7C3</accession>
<dbReference type="InterPro" id="IPR000182">
    <property type="entry name" value="GNAT_dom"/>
</dbReference>
<dbReference type="PANTHER" id="PTHR43792:SF1">
    <property type="entry name" value="N-ACETYLTRANSFERASE DOMAIN-CONTAINING PROTEIN"/>
    <property type="match status" value="1"/>
</dbReference>
<reference evidence="2 3" key="1">
    <citation type="submission" date="2024-06" db="EMBL/GenBank/DDBJ databases">
        <title>Sorghum-associated microbial communities from plants grown in Nebraska, USA.</title>
        <authorList>
            <person name="Schachtman D."/>
        </authorList>
    </citation>
    <scope>NUCLEOTIDE SEQUENCE [LARGE SCALE GENOMIC DNA]</scope>
    <source>
        <strain evidence="2 3">2814</strain>
    </source>
</reference>
<organism evidence="2 3">
    <name type="scientific">Brevundimonas faecalis</name>
    <dbReference type="NCBI Taxonomy" id="947378"/>
    <lineage>
        <taxon>Bacteria</taxon>
        <taxon>Pseudomonadati</taxon>
        <taxon>Pseudomonadota</taxon>
        <taxon>Alphaproteobacteria</taxon>
        <taxon>Caulobacterales</taxon>
        <taxon>Caulobacteraceae</taxon>
        <taxon>Brevundimonas</taxon>
    </lineage>
</organism>
<evidence type="ECO:0000313" key="2">
    <source>
        <dbReference type="EMBL" id="MET4682462.1"/>
    </source>
</evidence>
<dbReference type="InterPro" id="IPR016181">
    <property type="entry name" value="Acyl_CoA_acyltransferase"/>
</dbReference>
<proteinExistence type="predicted"/>
<dbReference type="Pfam" id="PF13302">
    <property type="entry name" value="Acetyltransf_3"/>
    <property type="match status" value="1"/>
</dbReference>
<dbReference type="RefSeq" id="WP_354087407.1">
    <property type="nucleotide sequence ID" value="NZ_JBEPTF010000001.1"/>
</dbReference>
<comment type="caution">
    <text evidence="2">The sequence shown here is derived from an EMBL/GenBank/DDBJ whole genome shotgun (WGS) entry which is preliminary data.</text>
</comment>
<dbReference type="PANTHER" id="PTHR43792">
    <property type="entry name" value="GNAT FAMILY, PUTATIVE (AFU_ORTHOLOGUE AFUA_3G00765)-RELATED-RELATED"/>
    <property type="match status" value="1"/>
</dbReference>
<evidence type="ECO:0000313" key="3">
    <source>
        <dbReference type="Proteomes" id="UP001549313"/>
    </source>
</evidence>
<dbReference type="Gene3D" id="3.40.630.30">
    <property type="match status" value="1"/>
</dbReference>
<dbReference type="InterPro" id="IPR051531">
    <property type="entry name" value="N-acetyltransferase"/>
</dbReference>
<protein>
    <submittedName>
        <fullName evidence="2">RimJ/RimL family protein N-acetyltransferase</fullName>
    </submittedName>
</protein>
<gene>
    <name evidence="2" type="ORF">ABIE19_000371</name>
</gene>